<comment type="similarity">
    <text evidence="1">Belongs to the transposase 7 family.</text>
</comment>
<gene>
    <name evidence="7" type="ordered locus">GLX_31550</name>
</gene>
<dbReference type="Proteomes" id="UP000009044">
    <property type="component" value="Plasmid pGXY030"/>
</dbReference>
<dbReference type="GO" id="GO:0003677">
    <property type="term" value="F:DNA binding"/>
    <property type="evidence" value="ECO:0007669"/>
    <property type="project" value="UniProtKB-KW"/>
</dbReference>
<accession>G2I8R6</accession>
<protein>
    <submittedName>
        <fullName evidence="7">Transposase</fullName>
    </submittedName>
</protein>
<sequence length="1036" mass="115192">MPASPKRSFCGRSEARPLHPTHIRPHTMSLYSCLSIVAIDLLWTGIGMTKRKHQLLTESERGQILAIPTDRDHLARLYTFEPADIEIIGARRERRNRLGVALQLALLRHPGIALAQLIRDRGAIPHDLAAFVAEQLGLRVTDLADYAARDQTMTDHARELAARLGLRGPTRADIPFMIEAAAKTAWATDKGMTIASGVVTALREARILLPSISTIERASSAGRARARKQAAYALIADLSTEQVQALDQLFDDAGGMSQLAFLKTIPVAAKPDHIRQILDRLRQVRKIGISREVAGRIHADRLRQYVTEGRASPAYMTERYIPSRRRATLVAFLLDLEERLTDSALEMADKLIGSIFTRAKNAQTRNYATTSKNVARLMLIFRRTIDTLTDAVDTGEDPIEALDASVGWNTLLRARPEVATIAETASLDPLTVAADRYATLRKFAPDLLEALQFRAGKGSAKTIAAIEILRTLNKSGKRDLPSDAPMPFRKEWRKIVVGDDGKINRRLWEIATIAHLRNKLRSGDVWVERSAGYRRFDSYLLSVPKAKPIVSALGLPPTAGEWLEQRGRELDWRLKKFAQRLKRDALEGVRYRDARLQISPVRAIATPDAEALADRLDAMMPRIRITELLHEVARETGFLAAFTNLRTGEPCPNENALLATILADATNLGLSRMAAASQGVTRDQLLWTHDAYIRDDSYRAALAVLINAHHRLPFSRVWGDGTTSSSDGQFFRGAKRGASGGDINARYGVDHGFSFYTHNSDQRAPYHVNVISAATHEAPYVLDGLTSHGTDLKIAEHYTDTGGATDHVFALCAMLGFRFCPRLRDFPDRRLATIAPVAAYPSLTPLLGKRIRSDIIAEQWDDVLRLVGSIKAGHVAPSVMLRKLAAYERQLQLDVALQEIGKIERTLFMLDWLENPDLRRRCHAGLNNSEQRHALTQAIYTFRQGRIIDRSHEAQKYRASGLNLVIAAIVYWNTIYMDAAAQHLRSTSVAVPDDLLAHTSPVGWEHIAFSGDFLWDRAAASNGRKALNLPPDSRVA</sequence>
<evidence type="ECO:0000256" key="2">
    <source>
        <dbReference type="ARBA" id="ARBA00022578"/>
    </source>
</evidence>
<evidence type="ECO:0000313" key="8">
    <source>
        <dbReference type="Proteomes" id="UP000009044"/>
    </source>
</evidence>
<dbReference type="PATRIC" id="fig|634177.7.peg.3456"/>
<dbReference type="KEGG" id="gxy:GLX_31550"/>
<keyword evidence="2" id="KW-0815">Transposition</keyword>
<reference evidence="7 8" key="1">
    <citation type="journal article" date="2011" name="J. Bacteriol.">
        <title>Complete genome sequence of NBRC 3288, a unique cellulose-nonproducing strain of Gluconacetobacter xylinus isolated from vinegar.</title>
        <authorList>
            <person name="Ogino H."/>
            <person name="Azuma Y."/>
            <person name="Hosoyama A."/>
            <person name="Nakazawa H."/>
            <person name="Matsutani M."/>
            <person name="Hasegawa A."/>
            <person name="Otsuyama K."/>
            <person name="Matsushita K."/>
            <person name="Fujita N."/>
            <person name="Shirai M."/>
        </authorList>
    </citation>
    <scope>NUCLEOTIDE SEQUENCE [LARGE SCALE GENOMIC DNA]</scope>
    <source>
        <strain evidence="8">NBRC 3288 / BCRC 11682 / LMG 1693</strain>
        <plasmid evidence="7 8">pGXY030</plasmid>
    </source>
</reference>
<dbReference type="NCBIfam" id="NF033527">
    <property type="entry name" value="transpos_Tn3"/>
    <property type="match status" value="1"/>
</dbReference>
<dbReference type="Pfam" id="PF01526">
    <property type="entry name" value="DDE_Tnp_Tn3"/>
    <property type="match status" value="1"/>
</dbReference>
<evidence type="ECO:0000259" key="6">
    <source>
        <dbReference type="Pfam" id="PF13700"/>
    </source>
</evidence>
<evidence type="ECO:0000259" key="5">
    <source>
        <dbReference type="Pfam" id="PF01526"/>
    </source>
</evidence>
<evidence type="ECO:0000256" key="4">
    <source>
        <dbReference type="ARBA" id="ARBA00023172"/>
    </source>
</evidence>
<organism evidence="7 8">
    <name type="scientific">Komagataeibacter medellinensis (strain NBRC 3288 / BCRC 11682 / LMG 1693 / Kondo 51)</name>
    <name type="common">Gluconacetobacter medellinensis</name>
    <dbReference type="NCBI Taxonomy" id="634177"/>
    <lineage>
        <taxon>Bacteria</taxon>
        <taxon>Pseudomonadati</taxon>
        <taxon>Pseudomonadota</taxon>
        <taxon>Alphaproteobacteria</taxon>
        <taxon>Acetobacterales</taxon>
        <taxon>Acetobacteraceae</taxon>
        <taxon>Komagataeibacter</taxon>
    </lineage>
</organism>
<evidence type="ECO:0000256" key="3">
    <source>
        <dbReference type="ARBA" id="ARBA00023125"/>
    </source>
</evidence>
<dbReference type="InterPro" id="IPR047653">
    <property type="entry name" value="Tn3-like_transpos"/>
</dbReference>
<dbReference type="AlphaFoldDB" id="G2I8R6"/>
<dbReference type="GO" id="GO:0006313">
    <property type="term" value="P:DNA transposition"/>
    <property type="evidence" value="ECO:0007669"/>
    <property type="project" value="InterPro"/>
</dbReference>
<geneLocation type="plasmid" evidence="7 8">
    <name>pGXY030</name>
</geneLocation>
<keyword evidence="3" id="KW-0238">DNA-binding</keyword>
<dbReference type="GO" id="GO:0004803">
    <property type="term" value="F:transposase activity"/>
    <property type="evidence" value="ECO:0007669"/>
    <property type="project" value="InterPro"/>
</dbReference>
<dbReference type="InterPro" id="IPR025296">
    <property type="entry name" value="DUF4158"/>
</dbReference>
<keyword evidence="7" id="KW-0614">Plasmid</keyword>
<dbReference type="Pfam" id="PF13700">
    <property type="entry name" value="DUF4158"/>
    <property type="match status" value="1"/>
</dbReference>
<dbReference type="InterPro" id="IPR002513">
    <property type="entry name" value="Tn3_Tnp_DDE_dom"/>
</dbReference>
<evidence type="ECO:0000313" key="7">
    <source>
        <dbReference type="EMBL" id="BAK85316.1"/>
    </source>
</evidence>
<feature type="domain" description="DUF4158" evidence="6">
    <location>
        <begin position="55"/>
        <end position="219"/>
    </location>
</feature>
<feature type="domain" description="Tn3 transposase DDE" evidence="5">
    <location>
        <begin position="627"/>
        <end position="1013"/>
    </location>
</feature>
<evidence type="ECO:0000256" key="1">
    <source>
        <dbReference type="ARBA" id="ARBA00009402"/>
    </source>
</evidence>
<keyword evidence="4" id="KW-0233">DNA recombination</keyword>
<name>G2I8R6_KOMMN</name>
<dbReference type="EMBL" id="AP012162">
    <property type="protein sequence ID" value="BAK85316.1"/>
    <property type="molecule type" value="Genomic_DNA"/>
</dbReference>
<dbReference type="HOGENOM" id="CLU_009098_1_0_5"/>
<proteinExistence type="inferred from homology"/>